<evidence type="ECO:0000313" key="2">
    <source>
        <dbReference type="EMBL" id="EYU18258.1"/>
    </source>
</evidence>
<dbReference type="InterPro" id="IPR006527">
    <property type="entry name" value="F-box-assoc_dom_typ1"/>
</dbReference>
<name>A0A022PTV8_ERYGU</name>
<feature type="domain" description="F-box associated beta-propeller type 1" evidence="1">
    <location>
        <begin position="76"/>
        <end position="253"/>
    </location>
</feature>
<evidence type="ECO:0000313" key="3">
    <source>
        <dbReference type="Proteomes" id="UP000030748"/>
    </source>
</evidence>
<sequence length="259" mass="29606">MLLVPVAILGRILIKRNNTAVSWNTIISDPLFIQNHLQFSDNSPDNNLFISRYGGGKIHAGAIFVDNISDGYNLTLCECNGVLLLARRLSSWNKYDKYALWNPSTRWQMCLGTPYEFNESCVLDHGICYDQTTGDFKVVFVLLMEYEIYSCNNNSWTKKNFGTKCHTIIYAYAGSTIFFDGATYWILGVLSNDSGIRLVYYDPRTDELNILRNREQLICNYHKFNLLNVGSLRGSLCLSCHNKEEESFQILVKEKGIDV</sequence>
<keyword evidence="3" id="KW-1185">Reference proteome</keyword>
<dbReference type="Proteomes" id="UP000030748">
    <property type="component" value="Unassembled WGS sequence"/>
</dbReference>
<dbReference type="InterPro" id="IPR017451">
    <property type="entry name" value="F-box-assoc_interact_dom"/>
</dbReference>
<proteinExistence type="predicted"/>
<feature type="non-terminal residue" evidence="2">
    <location>
        <position position="259"/>
    </location>
</feature>
<organism evidence="2 3">
    <name type="scientific">Erythranthe guttata</name>
    <name type="common">Yellow monkey flower</name>
    <name type="synonym">Mimulus guttatus</name>
    <dbReference type="NCBI Taxonomy" id="4155"/>
    <lineage>
        <taxon>Eukaryota</taxon>
        <taxon>Viridiplantae</taxon>
        <taxon>Streptophyta</taxon>
        <taxon>Embryophyta</taxon>
        <taxon>Tracheophyta</taxon>
        <taxon>Spermatophyta</taxon>
        <taxon>Magnoliopsida</taxon>
        <taxon>eudicotyledons</taxon>
        <taxon>Gunneridae</taxon>
        <taxon>Pentapetalae</taxon>
        <taxon>asterids</taxon>
        <taxon>lamiids</taxon>
        <taxon>Lamiales</taxon>
        <taxon>Phrymaceae</taxon>
        <taxon>Erythranthe</taxon>
    </lineage>
</organism>
<protein>
    <recommendedName>
        <fullName evidence="1">F-box associated beta-propeller type 1 domain-containing protein</fullName>
    </recommendedName>
</protein>
<reference evidence="2 3" key="1">
    <citation type="journal article" date="2013" name="Proc. Natl. Acad. Sci. U.S.A.">
        <title>Fine-scale variation in meiotic recombination in Mimulus inferred from population shotgun sequencing.</title>
        <authorList>
            <person name="Hellsten U."/>
            <person name="Wright K.M."/>
            <person name="Jenkins J."/>
            <person name="Shu S."/>
            <person name="Yuan Y."/>
            <person name="Wessler S.R."/>
            <person name="Schmutz J."/>
            <person name="Willis J.H."/>
            <person name="Rokhsar D.S."/>
        </authorList>
    </citation>
    <scope>NUCLEOTIDE SEQUENCE [LARGE SCALE GENOMIC DNA]</scope>
    <source>
        <strain evidence="3">cv. DUN x IM62</strain>
    </source>
</reference>
<dbReference type="AlphaFoldDB" id="A0A022PTV8"/>
<dbReference type="PANTHER" id="PTHR31672">
    <property type="entry name" value="BNACNNG10540D PROTEIN"/>
    <property type="match status" value="1"/>
</dbReference>
<gene>
    <name evidence="2" type="ORF">MIMGU_mgv1a017659mg</name>
</gene>
<dbReference type="PANTHER" id="PTHR31672:SF13">
    <property type="entry name" value="F-BOX PROTEIN CPR30-LIKE"/>
    <property type="match status" value="1"/>
</dbReference>
<accession>A0A022PTV8</accession>
<dbReference type="EMBL" id="KI632336">
    <property type="protein sequence ID" value="EYU18258.1"/>
    <property type="molecule type" value="Genomic_DNA"/>
</dbReference>
<dbReference type="InterPro" id="IPR050796">
    <property type="entry name" value="SCF_F-box_component"/>
</dbReference>
<evidence type="ECO:0000259" key="1">
    <source>
        <dbReference type="Pfam" id="PF07734"/>
    </source>
</evidence>
<dbReference type="Pfam" id="PF07734">
    <property type="entry name" value="FBA_1"/>
    <property type="match status" value="1"/>
</dbReference>
<dbReference type="NCBIfam" id="TIGR01640">
    <property type="entry name" value="F_box_assoc_1"/>
    <property type="match status" value="1"/>
</dbReference>